<evidence type="ECO:0000313" key="2">
    <source>
        <dbReference type="Proteomes" id="UP000258927"/>
    </source>
</evidence>
<evidence type="ECO:0008006" key="3">
    <source>
        <dbReference type="Google" id="ProtNLM"/>
    </source>
</evidence>
<gene>
    <name evidence="1" type="ORF">MXMO3_03157</name>
</gene>
<dbReference type="KEGG" id="mmyr:MXMO3_03157"/>
<reference evidence="1 2" key="1">
    <citation type="submission" date="2017-05" db="EMBL/GenBank/DDBJ databases">
        <title>Genome Analysis of Maritalea myrionectae HL2708#5.</title>
        <authorList>
            <consortium name="Cotde Inc.-PKNU"/>
            <person name="Jang D."/>
            <person name="Oh H.-M."/>
        </authorList>
    </citation>
    <scope>NUCLEOTIDE SEQUENCE [LARGE SCALE GENOMIC DNA]</scope>
    <source>
        <strain evidence="1 2">HL2708#5</strain>
    </source>
</reference>
<dbReference type="Proteomes" id="UP000258927">
    <property type="component" value="Chromosome"/>
</dbReference>
<proteinExistence type="predicted"/>
<dbReference type="STRING" id="1122213.GCA_000423365_00850"/>
<accession>A0A2R4MIA0</accession>
<dbReference type="AlphaFoldDB" id="A0A2R4MIA0"/>
<dbReference type="EMBL" id="CP021330">
    <property type="protein sequence ID" value="AVX05663.1"/>
    <property type="molecule type" value="Genomic_DNA"/>
</dbReference>
<dbReference type="InterPro" id="IPR029058">
    <property type="entry name" value="AB_hydrolase_fold"/>
</dbReference>
<keyword evidence="2" id="KW-1185">Reference proteome</keyword>
<dbReference type="Gene3D" id="3.40.50.1820">
    <property type="entry name" value="alpha/beta hydrolase"/>
    <property type="match status" value="1"/>
</dbReference>
<name>A0A2R4MIA0_9HYPH</name>
<organism evidence="1 2">
    <name type="scientific">Maritalea myrionectae</name>
    <dbReference type="NCBI Taxonomy" id="454601"/>
    <lineage>
        <taxon>Bacteria</taxon>
        <taxon>Pseudomonadati</taxon>
        <taxon>Pseudomonadota</taxon>
        <taxon>Alphaproteobacteria</taxon>
        <taxon>Hyphomicrobiales</taxon>
        <taxon>Devosiaceae</taxon>
        <taxon>Maritalea</taxon>
    </lineage>
</organism>
<sequence>MTALVSISDIHNGPDMDHCLAGFLAAKYNLSHKRFSLPELAGKPDLPAEELHQTLFEGGAAIDAAERLIAQIDVPSLLVGYSAGGTVGAMANSVVQIFEAQLFVSSTRLRHLTASHFKVPSLCLFGQHDDYQPKPDWHKEAQVERYEVAEYGHDFYKELPVESWAPLAEQFFELQG</sequence>
<protein>
    <recommendedName>
        <fullName evidence="3">Alpha/beta hydrolase</fullName>
    </recommendedName>
</protein>
<dbReference type="RefSeq" id="WP_036220975.1">
    <property type="nucleotide sequence ID" value="NZ_CP021330.1"/>
</dbReference>
<dbReference type="SUPFAM" id="SSF53474">
    <property type="entry name" value="alpha/beta-Hydrolases"/>
    <property type="match status" value="1"/>
</dbReference>
<evidence type="ECO:0000313" key="1">
    <source>
        <dbReference type="EMBL" id="AVX05663.1"/>
    </source>
</evidence>